<evidence type="ECO:0000259" key="1">
    <source>
        <dbReference type="SMART" id="SM00974"/>
    </source>
</evidence>
<dbReference type="Pfam" id="PF13455">
    <property type="entry name" value="MUG113"/>
    <property type="match status" value="1"/>
</dbReference>
<name>A0A7W3R8G1_9ACTN</name>
<sequence>MSAALEEDPFPEFASLARRIDERCCKLNDGDCPRCRMGLHHENAVVLYSPSKGTYVPERDYVTEMYEDPKAEICSARWATGEFGDHGAGELCGRYAEERIGDVPVCRHHYKRALDWVRTETRRERERLHAEAEARREAAEQKRAELFPPLVYFVERDGFVKIGYTTNLDKRIKAISKGSCLIEGMTVGPVRLLATIPDAGLDDEKQLHRRFAHLRVGGEWFRPDADLRAYIAALPGCVTPDLAEVSA</sequence>
<dbReference type="RefSeq" id="WP_182705360.1">
    <property type="nucleotide sequence ID" value="NZ_JACJII010000001.1"/>
</dbReference>
<evidence type="ECO:0000313" key="3">
    <source>
        <dbReference type="Proteomes" id="UP000539313"/>
    </source>
</evidence>
<comment type="caution">
    <text evidence="2">The sequence shown here is derived from an EMBL/GenBank/DDBJ whole genome shotgun (WGS) entry which is preliminary data.</text>
</comment>
<evidence type="ECO:0000313" key="2">
    <source>
        <dbReference type="EMBL" id="MBA9003676.1"/>
    </source>
</evidence>
<protein>
    <recommendedName>
        <fullName evidence="1">Bacteriophage T5 Orf172 DNA-binding domain-containing protein</fullName>
    </recommendedName>
</protein>
<gene>
    <name evidence="2" type="ORF">HNR21_002558</name>
</gene>
<dbReference type="InterPro" id="IPR018306">
    <property type="entry name" value="Phage_T5_Orf172_DNA-bd"/>
</dbReference>
<organism evidence="2 3">
    <name type="scientific">Thermomonospora cellulosilytica</name>
    <dbReference type="NCBI Taxonomy" id="1411118"/>
    <lineage>
        <taxon>Bacteria</taxon>
        <taxon>Bacillati</taxon>
        <taxon>Actinomycetota</taxon>
        <taxon>Actinomycetes</taxon>
        <taxon>Streptosporangiales</taxon>
        <taxon>Thermomonosporaceae</taxon>
        <taxon>Thermomonospora</taxon>
    </lineage>
</organism>
<keyword evidence="3" id="KW-1185">Reference proteome</keyword>
<reference evidence="2 3" key="1">
    <citation type="submission" date="2020-08" db="EMBL/GenBank/DDBJ databases">
        <title>Sequencing the genomes of 1000 actinobacteria strains.</title>
        <authorList>
            <person name="Klenk H.-P."/>
        </authorList>
    </citation>
    <scope>NUCLEOTIDE SEQUENCE [LARGE SCALE GENOMIC DNA]</scope>
    <source>
        <strain evidence="2 3">DSM 45823</strain>
    </source>
</reference>
<dbReference type="EMBL" id="JACJII010000001">
    <property type="protein sequence ID" value="MBA9003676.1"/>
    <property type="molecule type" value="Genomic_DNA"/>
</dbReference>
<dbReference type="SMART" id="SM00974">
    <property type="entry name" value="T5orf172"/>
    <property type="match status" value="1"/>
</dbReference>
<dbReference type="AlphaFoldDB" id="A0A7W3R8G1"/>
<accession>A0A7W3R8G1</accession>
<feature type="domain" description="Bacteriophage T5 Orf172 DNA-binding" evidence="1">
    <location>
        <begin position="154"/>
        <end position="234"/>
    </location>
</feature>
<proteinExistence type="predicted"/>
<dbReference type="Proteomes" id="UP000539313">
    <property type="component" value="Unassembled WGS sequence"/>
</dbReference>